<comment type="caution">
    <text evidence="1">The sequence shown here is derived from an EMBL/GenBank/DDBJ whole genome shotgun (WGS) entry which is preliminary data.</text>
</comment>
<protein>
    <recommendedName>
        <fullName evidence="3">HEPN domain-containing protein</fullName>
    </recommendedName>
</protein>
<dbReference type="Gene3D" id="1.20.120.330">
    <property type="entry name" value="Nucleotidyltransferases domain 2"/>
    <property type="match status" value="1"/>
</dbReference>
<keyword evidence="2" id="KW-1185">Reference proteome</keyword>
<organism evidence="1 2">
    <name type="scientific">Paenibacillus thailandensis</name>
    <dbReference type="NCBI Taxonomy" id="393250"/>
    <lineage>
        <taxon>Bacteria</taxon>
        <taxon>Bacillati</taxon>
        <taxon>Bacillota</taxon>
        <taxon>Bacilli</taxon>
        <taxon>Bacillales</taxon>
        <taxon>Paenibacillaceae</taxon>
        <taxon>Paenibacillus</taxon>
    </lineage>
</organism>
<gene>
    <name evidence="1" type="ORF">ACFSW5_00795</name>
</gene>
<dbReference type="EMBL" id="JBHUMY010000001">
    <property type="protein sequence ID" value="MFD2658798.1"/>
    <property type="molecule type" value="Genomic_DNA"/>
</dbReference>
<proteinExistence type="predicted"/>
<evidence type="ECO:0008006" key="3">
    <source>
        <dbReference type="Google" id="ProtNLM"/>
    </source>
</evidence>
<evidence type="ECO:0000313" key="2">
    <source>
        <dbReference type="Proteomes" id="UP001597493"/>
    </source>
</evidence>
<evidence type="ECO:0000313" key="1">
    <source>
        <dbReference type="EMBL" id="MFD2658798.1"/>
    </source>
</evidence>
<accession>A0ABW5QQX1</accession>
<dbReference type="Proteomes" id="UP001597493">
    <property type="component" value="Unassembled WGS sequence"/>
</dbReference>
<reference evidence="2" key="1">
    <citation type="journal article" date="2019" name="Int. J. Syst. Evol. Microbiol.">
        <title>The Global Catalogue of Microorganisms (GCM) 10K type strain sequencing project: providing services to taxonomists for standard genome sequencing and annotation.</title>
        <authorList>
            <consortium name="The Broad Institute Genomics Platform"/>
            <consortium name="The Broad Institute Genome Sequencing Center for Infectious Disease"/>
            <person name="Wu L."/>
            <person name="Ma J."/>
        </authorList>
    </citation>
    <scope>NUCLEOTIDE SEQUENCE [LARGE SCALE GENOMIC DNA]</scope>
    <source>
        <strain evidence="2">TISTR 1827</strain>
    </source>
</reference>
<name>A0ABW5QQX1_9BACL</name>
<dbReference type="RefSeq" id="WP_379268682.1">
    <property type="nucleotide sequence ID" value="NZ_JBHUGT010000054.1"/>
</dbReference>
<sequence>MSKKIFKDKFRTGTNMVNIGWQSNVEKELGIEGLKQFGYISGYKDAADDLVDKVLGISLADAYVFPIVFLYRQYLELVLKNLYVKIYDKSTKMDHDLSKIWEKVRKKIKDETTKEGRELIDSVIEEFQQVDPRSFHFRYFWRLDYSSTLPDEMSVDLGLLKECIDKVDTILYGSYGG</sequence>